<dbReference type="FunFam" id="3.40.30.10:FF:000007">
    <property type="entry name" value="Thioredoxin-dependent thiol peroxidase"/>
    <property type="match status" value="1"/>
</dbReference>
<proteinExistence type="inferred from homology"/>
<evidence type="ECO:0000256" key="5">
    <source>
        <dbReference type="ARBA" id="ARBA00022862"/>
    </source>
</evidence>
<dbReference type="InterPro" id="IPR000866">
    <property type="entry name" value="AhpC/TSA"/>
</dbReference>
<dbReference type="CDD" id="cd03017">
    <property type="entry name" value="PRX_BCP"/>
    <property type="match status" value="1"/>
</dbReference>
<dbReference type="GO" id="GO:0008379">
    <property type="term" value="F:thioredoxin peroxidase activity"/>
    <property type="evidence" value="ECO:0007669"/>
    <property type="project" value="TreeGrafter"/>
</dbReference>
<dbReference type="NCBIfam" id="NF006960">
    <property type="entry name" value="PRK09437.1"/>
    <property type="match status" value="1"/>
</dbReference>
<dbReference type="InterPro" id="IPR050924">
    <property type="entry name" value="Peroxiredoxin_BCP/PrxQ"/>
</dbReference>
<dbReference type="GO" id="GO:0005737">
    <property type="term" value="C:cytoplasm"/>
    <property type="evidence" value="ECO:0007669"/>
    <property type="project" value="TreeGrafter"/>
</dbReference>
<evidence type="ECO:0000313" key="15">
    <source>
        <dbReference type="EMBL" id="RRJ88332.1"/>
    </source>
</evidence>
<keyword evidence="6 15" id="KW-0560">Oxidoreductase</keyword>
<comment type="catalytic activity">
    <reaction evidence="12">
        <text>a hydroperoxide + [thioredoxin]-dithiol = an alcohol + [thioredoxin]-disulfide + H2O</text>
        <dbReference type="Rhea" id="RHEA:62620"/>
        <dbReference type="Rhea" id="RHEA-COMP:10698"/>
        <dbReference type="Rhea" id="RHEA-COMP:10700"/>
        <dbReference type="ChEBI" id="CHEBI:15377"/>
        <dbReference type="ChEBI" id="CHEBI:29950"/>
        <dbReference type="ChEBI" id="CHEBI:30879"/>
        <dbReference type="ChEBI" id="CHEBI:35924"/>
        <dbReference type="ChEBI" id="CHEBI:50058"/>
        <dbReference type="EC" id="1.11.1.24"/>
    </reaction>
</comment>
<keyword evidence="8" id="KW-0676">Redox-active center</keyword>
<dbReference type="Gene3D" id="3.40.30.10">
    <property type="entry name" value="Glutaredoxin"/>
    <property type="match status" value="1"/>
</dbReference>
<dbReference type="RefSeq" id="WP_124969512.1">
    <property type="nucleotide sequence ID" value="NZ_RQVS01000002.1"/>
</dbReference>
<evidence type="ECO:0000256" key="6">
    <source>
        <dbReference type="ARBA" id="ARBA00023002"/>
    </source>
</evidence>
<dbReference type="Proteomes" id="UP000274391">
    <property type="component" value="Unassembled WGS sequence"/>
</dbReference>
<evidence type="ECO:0000256" key="11">
    <source>
        <dbReference type="ARBA" id="ARBA00041373"/>
    </source>
</evidence>
<feature type="active site" description="Cysteine sulfenic acid (-SOH) intermediate; for peroxidase activity" evidence="13">
    <location>
        <position position="48"/>
    </location>
</feature>
<reference evidence="15 16" key="1">
    <citation type="submission" date="2018-11" db="EMBL/GenBank/DDBJ databases">
        <title>YIM 102482-1 draft genome.</title>
        <authorList>
            <person name="Li G."/>
            <person name="Jiang Y."/>
        </authorList>
    </citation>
    <scope>NUCLEOTIDE SEQUENCE [LARGE SCALE GENOMIC DNA]</scope>
    <source>
        <strain evidence="15 16">YIM 102482-1</strain>
    </source>
</reference>
<evidence type="ECO:0000256" key="8">
    <source>
        <dbReference type="ARBA" id="ARBA00023284"/>
    </source>
</evidence>
<evidence type="ECO:0000256" key="1">
    <source>
        <dbReference type="ARBA" id="ARBA00003330"/>
    </source>
</evidence>
<dbReference type="EC" id="1.11.1.24" evidence="3"/>
<name>A0A3P3VZU7_9MICO</name>
<accession>A0A3P3VZU7</accession>
<feature type="domain" description="Thioredoxin" evidence="14">
    <location>
        <begin position="6"/>
        <end position="156"/>
    </location>
</feature>
<evidence type="ECO:0000259" key="14">
    <source>
        <dbReference type="PROSITE" id="PS51352"/>
    </source>
</evidence>
<keyword evidence="4 15" id="KW-0575">Peroxidase</keyword>
<dbReference type="PANTHER" id="PTHR42801">
    <property type="entry name" value="THIOREDOXIN-DEPENDENT PEROXIDE REDUCTASE"/>
    <property type="match status" value="1"/>
</dbReference>
<evidence type="ECO:0000256" key="7">
    <source>
        <dbReference type="ARBA" id="ARBA00023157"/>
    </source>
</evidence>
<comment type="function">
    <text evidence="1">Thiol-specific peroxidase that catalyzes the reduction of hydrogen peroxide and organic hydroperoxides to water and alcohols, respectively. Plays a role in cell protection against oxidative stress by detoxifying peroxides and as sensor of hydrogen peroxide-mediated signaling events.</text>
</comment>
<evidence type="ECO:0000256" key="13">
    <source>
        <dbReference type="PIRSR" id="PIRSR000239-1"/>
    </source>
</evidence>
<dbReference type="PIRSF" id="PIRSF000239">
    <property type="entry name" value="AHPC"/>
    <property type="match status" value="1"/>
</dbReference>
<dbReference type="GO" id="GO:0045454">
    <property type="term" value="P:cell redox homeostasis"/>
    <property type="evidence" value="ECO:0007669"/>
    <property type="project" value="TreeGrafter"/>
</dbReference>
<evidence type="ECO:0000256" key="10">
    <source>
        <dbReference type="ARBA" id="ARBA00038489"/>
    </source>
</evidence>
<gene>
    <name evidence="15" type="ORF">EG850_02505</name>
</gene>
<dbReference type="InterPro" id="IPR013766">
    <property type="entry name" value="Thioredoxin_domain"/>
</dbReference>
<comment type="similarity">
    <text evidence="10">Belongs to the peroxiredoxin family. BCP/PrxQ subfamily.</text>
</comment>
<comment type="subunit">
    <text evidence="2">Monomer.</text>
</comment>
<keyword evidence="16" id="KW-1185">Reference proteome</keyword>
<dbReference type="Pfam" id="PF00578">
    <property type="entry name" value="AhpC-TSA"/>
    <property type="match status" value="1"/>
</dbReference>
<dbReference type="InterPro" id="IPR024706">
    <property type="entry name" value="Peroxiredoxin_AhpC-typ"/>
</dbReference>
<evidence type="ECO:0000256" key="9">
    <source>
        <dbReference type="ARBA" id="ARBA00032824"/>
    </source>
</evidence>
<sequence>MTTERLVAGDLAPKFTLQNQDGDKVSLTDFRGRKVVLFTYPQAFTPGCTKEACDFRDSEARLTAAGYTVLAVSADPVEKLARFKEEYDLPYELLSDPDHKVQQQYAAFGEKQNYGRTYVGAIRSTFLIDEKGRIIEPLYNVRATGHVDRILKKLAA</sequence>
<organism evidence="15 16">
    <name type="scientific">Gulosibacter macacae</name>
    <dbReference type="NCBI Taxonomy" id="2488791"/>
    <lineage>
        <taxon>Bacteria</taxon>
        <taxon>Bacillati</taxon>
        <taxon>Actinomycetota</taxon>
        <taxon>Actinomycetes</taxon>
        <taxon>Micrococcales</taxon>
        <taxon>Microbacteriaceae</taxon>
        <taxon>Gulosibacter</taxon>
    </lineage>
</organism>
<evidence type="ECO:0000256" key="2">
    <source>
        <dbReference type="ARBA" id="ARBA00011245"/>
    </source>
</evidence>
<dbReference type="GO" id="GO:0034599">
    <property type="term" value="P:cellular response to oxidative stress"/>
    <property type="evidence" value="ECO:0007669"/>
    <property type="project" value="TreeGrafter"/>
</dbReference>
<dbReference type="SUPFAM" id="SSF52833">
    <property type="entry name" value="Thioredoxin-like"/>
    <property type="match status" value="1"/>
</dbReference>
<dbReference type="OrthoDB" id="9812811at2"/>
<comment type="caution">
    <text evidence="15">The sequence shown here is derived from an EMBL/GenBank/DDBJ whole genome shotgun (WGS) entry which is preliminary data.</text>
</comment>
<evidence type="ECO:0000256" key="4">
    <source>
        <dbReference type="ARBA" id="ARBA00022559"/>
    </source>
</evidence>
<evidence type="ECO:0000313" key="16">
    <source>
        <dbReference type="Proteomes" id="UP000274391"/>
    </source>
</evidence>
<dbReference type="InterPro" id="IPR036249">
    <property type="entry name" value="Thioredoxin-like_sf"/>
</dbReference>
<evidence type="ECO:0000256" key="12">
    <source>
        <dbReference type="ARBA" id="ARBA00049091"/>
    </source>
</evidence>
<dbReference type="PANTHER" id="PTHR42801:SF4">
    <property type="entry name" value="AHPC_TSA FAMILY PROTEIN"/>
    <property type="match status" value="1"/>
</dbReference>
<dbReference type="PROSITE" id="PS51352">
    <property type="entry name" value="THIOREDOXIN_2"/>
    <property type="match status" value="1"/>
</dbReference>
<keyword evidence="7" id="KW-1015">Disulfide bond</keyword>
<dbReference type="EMBL" id="RQVS01000002">
    <property type="protein sequence ID" value="RRJ88332.1"/>
    <property type="molecule type" value="Genomic_DNA"/>
</dbReference>
<evidence type="ECO:0000256" key="3">
    <source>
        <dbReference type="ARBA" id="ARBA00013017"/>
    </source>
</evidence>
<dbReference type="AlphaFoldDB" id="A0A3P3VZU7"/>
<protein>
    <recommendedName>
        <fullName evidence="3">thioredoxin-dependent peroxiredoxin</fullName>
        <ecNumber evidence="3">1.11.1.24</ecNumber>
    </recommendedName>
    <alternativeName>
        <fullName evidence="11">Bacterioferritin comigratory protein</fullName>
    </alternativeName>
    <alternativeName>
        <fullName evidence="9">Thioredoxin peroxidase</fullName>
    </alternativeName>
</protein>
<keyword evidence="5" id="KW-0049">Antioxidant</keyword>